<dbReference type="GO" id="GO:0004045">
    <property type="term" value="F:peptidyl-tRNA hydrolase activity"/>
    <property type="evidence" value="ECO:0007669"/>
    <property type="project" value="UniProtKB-EC"/>
</dbReference>
<organism evidence="6 7">
    <name type="scientific">Uncinula necator</name>
    <name type="common">Grape powdery mildew</name>
    <dbReference type="NCBI Taxonomy" id="52586"/>
    <lineage>
        <taxon>Eukaryota</taxon>
        <taxon>Fungi</taxon>
        <taxon>Dikarya</taxon>
        <taxon>Ascomycota</taxon>
        <taxon>Pezizomycotina</taxon>
        <taxon>Leotiomycetes</taxon>
        <taxon>Erysiphales</taxon>
        <taxon>Erysiphaceae</taxon>
        <taxon>Erysiphe</taxon>
    </lineage>
</organism>
<dbReference type="OMA" id="PSYMNES"/>
<evidence type="ECO:0000256" key="2">
    <source>
        <dbReference type="ARBA" id="ARBA00022555"/>
    </source>
</evidence>
<dbReference type="GO" id="GO:0000049">
    <property type="term" value="F:tRNA binding"/>
    <property type="evidence" value="ECO:0007669"/>
    <property type="project" value="UniProtKB-KW"/>
</dbReference>
<keyword evidence="3 6" id="KW-0378">Hydrolase</keyword>
<keyword evidence="7" id="KW-1185">Reference proteome</keyword>
<evidence type="ECO:0000256" key="4">
    <source>
        <dbReference type="ARBA" id="ARBA00022884"/>
    </source>
</evidence>
<evidence type="ECO:0000256" key="1">
    <source>
        <dbReference type="ARBA" id="ARBA00013260"/>
    </source>
</evidence>
<dbReference type="InterPro" id="IPR036416">
    <property type="entry name" value="Pept_tRNA_hydro_sf"/>
</dbReference>
<name>A0A0B1P8F3_UNCNE</name>
<dbReference type="PANTHER" id="PTHR17224:SF1">
    <property type="entry name" value="PEPTIDYL-TRNA HYDROLASE"/>
    <property type="match status" value="1"/>
</dbReference>
<dbReference type="NCBIfam" id="TIGR00447">
    <property type="entry name" value="pth"/>
    <property type="match status" value="1"/>
</dbReference>
<dbReference type="OrthoDB" id="1711136at2759"/>
<dbReference type="Gene3D" id="3.40.50.1470">
    <property type="entry name" value="Peptidyl-tRNA hydrolase"/>
    <property type="match status" value="1"/>
</dbReference>
<dbReference type="PANTHER" id="PTHR17224">
    <property type="entry name" value="PEPTIDYL-TRNA HYDROLASE"/>
    <property type="match status" value="1"/>
</dbReference>
<reference evidence="6 7" key="1">
    <citation type="journal article" date="2014" name="BMC Genomics">
        <title>Adaptive genomic structural variation in the grape powdery mildew pathogen, Erysiphe necator.</title>
        <authorList>
            <person name="Jones L."/>
            <person name="Riaz S."/>
            <person name="Morales-Cruz A."/>
            <person name="Amrine K.C."/>
            <person name="McGuire B."/>
            <person name="Gubler W.D."/>
            <person name="Walker M.A."/>
            <person name="Cantu D."/>
        </authorList>
    </citation>
    <scope>NUCLEOTIDE SEQUENCE [LARGE SCALE GENOMIC DNA]</scope>
    <source>
        <strain evidence="7">c</strain>
    </source>
</reference>
<evidence type="ECO:0000256" key="5">
    <source>
        <dbReference type="ARBA" id="ARBA00038063"/>
    </source>
</evidence>
<dbReference type="InterPro" id="IPR001328">
    <property type="entry name" value="Pept_tRNA_hydro"/>
</dbReference>
<dbReference type="EMBL" id="JNVN01000601">
    <property type="protein sequence ID" value="KHJ34972.1"/>
    <property type="molecule type" value="Genomic_DNA"/>
</dbReference>
<keyword evidence="4" id="KW-0694">RNA-binding</keyword>
<dbReference type="PROSITE" id="PS01196">
    <property type="entry name" value="PEPT_TRNA_HYDROL_2"/>
    <property type="match status" value="1"/>
</dbReference>
<dbReference type="Pfam" id="PF01195">
    <property type="entry name" value="Pept_tRNA_hydro"/>
    <property type="match status" value="1"/>
</dbReference>
<dbReference type="AlphaFoldDB" id="A0A0B1P8F3"/>
<gene>
    <name evidence="6" type="ORF">EV44_g3188</name>
</gene>
<sequence>MVGQHLLVCSIGNPAPYENTLHSAGHIVLSALARVLSYKFEKARGQSGSQVSVGQDYILWKSGSLMNVSGTAVAQAWKFYGGKQLVVLHDELELPLGNFRVKSGKSSAKGHNGLKSILIKDYTRIGIGIGRPISRDSDLVAAYVLRKIKGYERATLEACASKVLEELQKISLG</sequence>
<evidence type="ECO:0000256" key="3">
    <source>
        <dbReference type="ARBA" id="ARBA00022801"/>
    </source>
</evidence>
<dbReference type="SUPFAM" id="SSF53178">
    <property type="entry name" value="Peptidyl-tRNA hydrolase-like"/>
    <property type="match status" value="1"/>
</dbReference>
<accession>A0A0B1P8F3</accession>
<dbReference type="Proteomes" id="UP000030854">
    <property type="component" value="Unassembled WGS sequence"/>
</dbReference>
<evidence type="ECO:0000313" key="7">
    <source>
        <dbReference type="Proteomes" id="UP000030854"/>
    </source>
</evidence>
<comment type="caution">
    <text evidence="6">The sequence shown here is derived from an EMBL/GenBank/DDBJ whole genome shotgun (WGS) entry which is preliminary data.</text>
</comment>
<dbReference type="EC" id="3.1.1.29" evidence="1"/>
<dbReference type="GO" id="GO:0005739">
    <property type="term" value="C:mitochondrion"/>
    <property type="evidence" value="ECO:0007669"/>
    <property type="project" value="GOC"/>
</dbReference>
<evidence type="ECO:0000313" key="6">
    <source>
        <dbReference type="EMBL" id="KHJ34972.1"/>
    </source>
</evidence>
<dbReference type="HOGENOM" id="CLU_062456_2_0_1"/>
<dbReference type="STRING" id="52586.A0A0B1P8F3"/>
<protein>
    <recommendedName>
        <fullName evidence="1">peptidyl-tRNA hydrolase</fullName>
        <ecNumber evidence="1">3.1.1.29</ecNumber>
    </recommendedName>
</protein>
<dbReference type="InterPro" id="IPR018171">
    <property type="entry name" value="Pept_tRNA_hydro_CS"/>
</dbReference>
<proteinExistence type="inferred from homology"/>
<dbReference type="GO" id="GO:0032543">
    <property type="term" value="P:mitochondrial translation"/>
    <property type="evidence" value="ECO:0007669"/>
    <property type="project" value="EnsemblFungi"/>
</dbReference>
<dbReference type="CDD" id="cd00462">
    <property type="entry name" value="PTH"/>
    <property type="match status" value="1"/>
</dbReference>
<comment type="similarity">
    <text evidence="5">Belongs to the PTH family.</text>
</comment>
<keyword evidence="2" id="KW-0820">tRNA-binding</keyword>